<reference evidence="1 2" key="1">
    <citation type="submission" date="2019-01" db="EMBL/GenBank/DDBJ databases">
        <title>Genomes sequencing and comparative genomics of infectious freshwater microsporidia, Cucumispora dikerogammari and Thelohania contejeani.</title>
        <authorList>
            <person name="Cormier A."/>
            <person name="Giraud I."/>
            <person name="Wattier R."/>
            <person name="Teixeira M."/>
            <person name="Grandjean F."/>
            <person name="Rigaud T."/>
            <person name="Cordaux R."/>
        </authorList>
    </citation>
    <scope>NUCLEOTIDE SEQUENCE [LARGE SCALE GENOMIC DNA]</scope>
    <source>
        <strain evidence="1">T1</strain>
        <tissue evidence="1">Spores</tissue>
    </source>
</reference>
<evidence type="ECO:0000313" key="2">
    <source>
        <dbReference type="Proteomes" id="UP001516464"/>
    </source>
</evidence>
<dbReference type="Proteomes" id="UP001516464">
    <property type="component" value="Unassembled WGS sequence"/>
</dbReference>
<evidence type="ECO:0000313" key="1">
    <source>
        <dbReference type="EMBL" id="KAF7682550.1"/>
    </source>
</evidence>
<name>A0ABQ7HWN2_9MICR</name>
<dbReference type="EMBL" id="SBIQ01000227">
    <property type="protein sequence ID" value="KAF7682550.1"/>
    <property type="molecule type" value="Genomic_DNA"/>
</dbReference>
<comment type="caution">
    <text evidence="1">The sequence shown here is derived from an EMBL/GenBank/DDBJ whole genome shotgun (WGS) entry which is preliminary data.</text>
</comment>
<sequence>MNTGILNTSPLLKQKAYFLEKLSSIVHVSPNRLSTENIQIQIPPFTNKSFALLSSDLLMLVEQAKTFTIEEDQLIYEFSESVNHRTIHINKSIKIYDVSYPEINVNTPINTLRLPSSLLAILRKINDLEFYKFNLTEDGKLIISSLGVVKLEIIQSNLAPHNNNPWKMTFKAKDFLFLNWSNEVVMCMFEAFALFYIFEEDTTTVIKAHGIE</sequence>
<gene>
    <name evidence="1" type="ORF">TCON_2230</name>
</gene>
<protein>
    <submittedName>
        <fullName evidence="1">Uncharacterized protein</fullName>
    </submittedName>
</protein>
<accession>A0ABQ7HWN2</accession>
<proteinExistence type="predicted"/>
<keyword evidence="2" id="KW-1185">Reference proteome</keyword>
<organism evidence="1 2">
    <name type="scientific">Astathelohania contejeani</name>
    <dbReference type="NCBI Taxonomy" id="164912"/>
    <lineage>
        <taxon>Eukaryota</taxon>
        <taxon>Fungi</taxon>
        <taxon>Fungi incertae sedis</taxon>
        <taxon>Microsporidia</taxon>
        <taxon>Astathelohaniidae</taxon>
        <taxon>Astathelohania</taxon>
    </lineage>
</organism>